<dbReference type="EMBL" id="CAXKWB010111176">
    <property type="protein sequence ID" value="CAL4233102.1"/>
    <property type="molecule type" value="Genomic_DNA"/>
</dbReference>
<comment type="caution">
    <text evidence="1">The sequence shown here is derived from an EMBL/GenBank/DDBJ whole genome shotgun (WGS) entry which is preliminary data.</text>
</comment>
<reference evidence="1 2" key="1">
    <citation type="submission" date="2024-05" db="EMBL/GenBank/DDBJ databases">
        <authorList>
            <person name="Wallberg A."/>
        </authorList>
    </citation>
    <scope>NUCLEOTIDE SEQUENCE [LARGE SCALE GENOMIC DNA]</scope>
</reference>
<dbReference type="Proteomes" id="UP001497623">
    <property type="component" value="Unassembled WGS sequence"/>
</dbReference>
<evidence type="ECO:0000313" key="1">
    <source>
        <dbReference type="EMBL" id="CAL4233102.1"/>
    </source>
</evidence>
<organism evidence="1 2">
    <name type="scientific">Meganyctiphanes norvegica</name>
    <name type="common">Northern krill</name>
    <name type="synonym">Thysanopoda norvegica</name>
    <dbReference type="NCBI Taxonomy" id="48144"/>
    <lineage>
        <taxon>Eukaryota</taxon>
        <taxon>Metazoa</taxon>
        <taxon>Ecdysozoa</taxon>
        <taxon>Arthropoda</taxon>
        <taxon>Crustacea</taxon>
        <taxon>Multicrustacea</taxon>
        <taxon>Malacostraca</taxon>
        <taxon>Eumalacostraca</taxon>
        <taxon>Eucarida</taxon>
        <taxon>Euphausiacea</taxon>
        <taxon>Euphausiidae</taxon>
        <taxon>Meganyctiphanes</taxon>
    </lineage>
</organism>
<protein>
    <submittedName>
        <fullName evidence="1">Uncharacterized protein</fullName>
    </submittedName>
</protein>
<evidence type="ECO:0000313" key="2">
    <source>
        <dbReference type="Proteomes" id="UP001497623"/>
    </source>
</evidence>
<keyword evidence="2" id="KW-1185">Reference proteome</keyword>
<proteinExistence type="predicted"/>
<name>A0AAV2SR40_MEGNR</name>
<dbReference type="AlphaFoldDB" id="A0AAV2SR40"/>
<feature type="non-terminal residue" evidence="1">
    <location>
        <position position="98"/>
    </location>
</feature>
<sequence>MVNIAGPALMAAKRQRKLDASRRTVSSPEFRIPNIYNSTKNTNSISDTNINTISASLSSVYKTYQSSFKSQLFTSLSSTDLWNSINRTSEYLTNVNVF</sequence>
<gene>
    <name evidence="1" type="ORF">MNOR_LOCUS39903</name>
</gene>
<accession>A0AAV2SR40</accession>